<feature type="region of interest" description="Disordered" evidence="3">
    <location>
        <begin position="134"/>
        <end position="154"/>
    </location>
</feature>
<dbReference type="InterPro" id="IPR011766">
    <property type="entry name" value="TPP_enzyme_TPP-bd"/>
</dbReference>
<dbReference type="Pfam" id="PF02775">
    <property type="entry name" value="TPP_enzyme_C"/>
    <property type="match status" value="1"/>
</dbReference>
<dbReference type="PANTHER" id="PTHR42897">
    <property type="entry name" value="PYRUVATE SYNTHASE SUBUNIT PORB"/>
    <property type="match status" value="1"/>
</dbReference>
<organism evidence="5 6">
    <name type="scientific">Methanococcus maripaludis KA1</name>
    <dbReference type="NCBI Taxonomy" id="637914"/>
    <lineage>
        <taxon>Archaea</taxon>
        <taxon>Methanobacteriati</taxon>
        <taxon>Methanobacteriota</taxon>
        <taxon>Methanomada group</taxon>
        <taxon>Methanococci</taxon>
        <taxon>Methanococcales</taxon>
        <taxon>Methanococcaceae</taxon>
        <taxon>Methanococcus</taxon>
    </lineage>
</organism>
<evidence type="ECO:0000256" key="2">
    <source>
        <dbReference type="ARBA" id="ARBA00023002"/>
    </source>
</evidence>
<dbReference type="CDD" id="cd03376">
    <property type="entry name" value="TPP_PFOR_porB_like"/>
    <property type="match status" value="1"/>
</dbReference>
<evidence type="ECO:0000256" key="1">
    <source>
        <dbReference type="ARBA" id="ARBA00011595"/>
    </source>
</evidence>
<feature type="compositionally biased region" description="Polar residues" evidence="3">
    <location>
        <begin position="134"/>
        <end position="150"/>
    </location>
</feature>
<evidence type="ECO:0000256" key="3">
    <source>
        <dbReference type="SAM" id="MobiDB-lite"/>
    </source>
</evidence>
<evidence type="ECO:0000313" key="6">
    <source>
        <dbReference type="Proteomes" id="UP000264208"/>
    </source>
</evidence>
<dbReference type="GeneID" id="75543576"/>
<dbReference type="InterPro" id="IPR029061">
    <property type="entry name" value="THDP-binding"/>
</dbReference>
<accession>A0A2Z5PTR3</accession>
<dbReference type="EC" id="1.2.7.1" evidence="5"/>
<comment type="subunit">
    <text evidence="1">Heterotetramer of one alpha, one beta, one delta and one gamma chain.</text>
</comment>
<evidence type="ECO:0000259" key="4">
    <source>
        <dbReference type="Pfam" id="PF02775"/>
    </source>
</evidence>
<keyword evidence="5" id="KW-0670">Pyruvate</keyword>
<protein>
    <submittedName>
        <fullName evidence="5">Pyruvate:ferredoxin oxidoreductase beta subunit</fullName>
        <ecNumber evidence="5">1.2.7.1</ecNumber>
    </submittedName>
</protein>
<dbReference type="RefSeq" id="WP_018153869.1">
    <property type="nucleotide sequence ID" value="NZ_AP011526.1"/>
</dbReference>
<feature type="domain" description="Thiamine pyrophosphate enzyme TPP-binding" evidence="4">
    <location>
        <begin position="45"/>
        <end position="206"/>
    </location>
</feature>
<keyword evidence="2 5" id="KW-0560">Oxidoreductase</keyword>
<name>A0A2Z5PTR3_METMI</name>
<dbReference type="Proteomes" id="UP000264208">
    <property type="component" value="Chromosome"/>
</dbReference>
<dbReference type="PANTHER" id="PTHR42897:SF2">
    <property type="entry name" value="PYRUVATE SYNTHASE SUBUNIT PORB"/>
    <property type="match status" value="1"/>
</dbReference>
<sequence length="297" mass="32711">MKITDIPKEEYLAPGARACAGCPELLALRLALKICGEDTIVIAPTGCMEVITTIYPETAWRVPFIHVAFENAAAVASGIEKAMKRLGKKTNIVVFAGDGGTADIGFQALSGAVEREHNILYICTDNEAYANTGKQRSGTTPYGASTTTSPAGKYSIGKPEEKKNMPFIVAAHGAPYVATASVGYPIDFLKKVEKALSFDGFKYIHVHAPCPTGWGFHSKDGIKIAKLAVQSGLWALYEIENKEFKMNYKNKKIPVKDYLSIQKRFRHLSEIEIEHIQESVDESWEAFLEHNNKKILI</sequence>
<dbReference type="AlphaFoldDB" id="A0A2Z5PTR3"/>
<reference evidence="5 6" key="1">
    <citation type="submission" date="2009-06" db="EMBL/GenBank/DDBJ databases">
        <title>Molecular Evidence for Microbiologically Influenced Corrosion from genome of Methanogen.</title>
        <authorList>
            <person name="Ito N."/>
            <person name="Tsurumaru H."/>
            <person name="Shimizu A."/>
            <person name="Harada T."/>
            <person name="Hosoyama A."/>
            <person name="Horikawa H."/>
            <person name="Wakai S."/>
            <person name="Sasaki K."/>
            <person name="Nishijima K."/>
            <person name="Ataku H."/>
            <person name="Yamazaki J."/>
            <person name="Mise M."/>
            <person name="Yamazaki S."/>
            <person name="Tanikawa S."/>
            <person name="Harayama S."/>
            <person name="Fujita N."/>
        </authorList>
    </citation>
    <scope>NUCLEOTIDE SEQUENCE [LARGE SCALE GENOMIC DNA]</scope>
    <source>
        <strain evidence="6">KA1 ( NBRC 102054)</strain>
    </source>
</reference>
<evidence type="ECO:0000313" key="5">
    <source>
        <dbReference type="EMBL" id="BAP61231.1"/>
    </source>
</evidence>
<dbReference type="SUPFAM" id="SSF52518">
    <property type="entry name" value="Thiamin diphosphate-binding fold (THDP-binding)"/>
    <property type="match status" value="1"/>
</dbReference>
<dbReference type="KEGG" id="mmak:MMKA1_11140"/>
<dbReference type="GeneID" id="41279526"/>
<proteinExistence type="predicted"/>
<dbReference type="InterPro" id="IPR051479">
    <property type="entry name" value="PorB-like"/>
</dbReference>
<dbReference type="GO" id="GO:0030976">
    <property type="term" value="F:thiamine pyrophosphate binding"/>
    <property type="evidence" value="ECO:0007669"/>
    <property type="project" value="InterPro"/>
</dbReference>
<dbReference type="Gene3D" id="3.40.50.970">
    <property type="match status" value="2"/>
</dbReference>
<dbReference type="NCBIfam" id="NF008819">
    <property type="entry name" value="PRK11865.1"/>
    <property type="match status" value="1"/>
</dbReference>
<dbReference type="EMBL" id="AP011526">
    <property type="protein sequence ID" value="BAP61231.1"/>
    <property type="molecule type" value="Genomic_DNA"/>
</dbReference>
<gene>
    <name evidence="5" type="primary">porB</name>
    <name evidence="5" type="ORF">MMKA1_11140</name>
</gene>
<dbReference type="GO" id="GO:0019164">
    <property type="term" value="F:pyruvate synthase activity"/>
    <property type="evidence" value="ECO:0007669"/>
    <property type="project" value="UniProtKB-EC"/>
</dbReference>